<dbReference type="InterPro" id="IPR011991">
    <property type="entry name" value="ArsR-like_HTH"/>
</dbReference>
<dbReference type="PANTHER" id="PTHR33164">
    <property type="entry name" value="TRANSCRIPTIONAL REGULATOR, MARR FAMILY"/>
    <property type="match status" value="1"/>
</dbReference>
<keyword evidence="4" id="KW-1185">Reference proteome</keyword>
<feature type="domain" description="HTH marR-type" evidence="2">
    <location>
        <begin position="24"/>
        <end position="128"/>
    </location>
</feature>
<dbReference type="Gene3D" id="1.10.10.10">
    <property type="entry name" value="Winged helix-like DNA-binding domain superfamily/Winged helix DNA-binding domain"/>
    <property type="match status" value="1"/>
</dbReference>
<feature type="region of interest" description="Disordered" evidence="1">
    <location>
        <begin position="153"/>
        <end position="178"/>
    </location>
</feature>
<dbReference type="InterPro" id="IPR036388">
    <property type="entry name" value="WH-like_DNA-bd_sf"/>
</dbReference>
<proteinExistence type="predicted"/>
<dbReference type="InterPro" id="IPR000835">
    <property type="entry name" value="HTH_MarR-typ"/>
</dbReference>
<dbReference type="CDD" id="cd00090">
    <property type="entry name" value="HTH_ARSR"/>
    <property type="match status" value="1"/>
</dbReference>
<evidence type="ECO:0000313" key="4">
    <source>
        <dbReference type="Proteomes" id="UP000612282"/>
    </source>
</evidence>
<sequence>MRAADQMVEALRVYAADNADVTHRLAHWLGVNTADAEAFGQVLHAQDRGTPLSPSALARRLGLTSGATATVINRLETAGLVARSREHRDRRIVTLRIVPEVKEHAIGFFAPLAERVDELMSRHPEEFLRSVVAVLGELHMAIAEVVEEFDRAPQRRDTSSYAARHAAPADGTVPADRG</sequence>
<dbReference type="InterPro" id="IPR036390">
    <property type="entry name" value="WH_DNA-bd_sf"/>
</dbReference>
<reference evidence="3 4" key="1">
    <citation type="submission" date="2021-01" db="EMBL/GenBank/DDBJ databases">
        <title>Whole genome shotgun sequence of Actinoplanes couchii NBRC 106145.</title>
        <authorList>
            <person name="Komaki H."/>
            <person name="Tamura T."/>
        </authorList>
    </citation>
    <scope>NUCLEOTIDE SEQUENCE [LARGE SCALE GENOMIC DNA]</scope>
    <source>
        <strain evidence="3 4">NBRC 106145</strain>
    </source>
</reference>
<name>A0ABQ3XEP2_9ACTN</name>
<evidence type="ECO:0000259" key="2">
    <source>
        <dbReference type="SMART" id="SM00347"/>
    </source>
</evidence>
<protein>
    <recommendedName>
        <fullName evidence="2">HTH marR-type domain-containing protein</fullName>
    </recommendedName>
</protein>
<evidence type="ECO:0000313" key="3">
    <source>
        <dbReference type="EMBL" id="GID56895.1"/>
    </source>
</evidence>
<comment type="caution">
    <text evidence="3">The sequence shown here is derived from an EMBL/GenBank/DDBJ whole genome shotgun (WGS) entry which is preliminary data.</text>
</comment>
<dbReference type="Pfam" id="PF01047">
    <property type="entry name" value="MarR"/>
    <property type="match status" value="1"/>
</dbReference>
<evidence type="ECO:0000256" key="1">
    <source>
        <dbReference type="SAM" id="MobiDB-lite"/>
    </source>
</evidence>
<dbReference type="SMART" id="SM00347">
    <property type="entry name" value="HTH_MARR"/>
    <property type="match status" value="1"/>
</dbReference>
<dbReference type="SUPFAM" id="SSF46785">
    <property type="entry name" value="Winged helix' DNA-binding domain"/>
    <property type="match status" value="1"/>
</dbReference>
<dbReference type="InterPro" id="IPR039422">
    <property type="entry name" value="MarR/SlyA-like"/>
</dbReference>
<organism evidence="3 4">
    <name type="scientific">Actinoplanes couchii</name>
    <dbReference type="NCBI Taxonomy" id="403638"/>
    <lineage>
        <taxon>Bacteria</taxon>
        <taxon>Bacillati</taxon>
        <taxon>Actinomycetota</taxon>
        <taxon>Actinomycetes</taxon>
        <taxon>Micromonosporales</taxon>
        <taxon>Micromonosporaceae</taxon>
        <taxon>Actinoplanes</taxon>
    </lineage>
</organism>
<dbReference type="PANTHER" id="PTHR33164:SF106">
    <property type="entry name" value="TRANSCRIPTIONAL REGULATORY PROTEIN"/>
    <property type="match status" value="1"/>
</dbReference>
<dbReference type="EMBL" id="BOMG01000064">
    <property type="protein sequence ID" value="GID56895.1"/>
    <property type="molecule type" value="Genomic_DNA"/>
</dbReference>
<dbReference type="Proteomes" id="UP000612282">
    <property type="component" value="Unassembled WGS sequence"/>
</dbReference>
<dbReference type="RefSeq" id="WP_203798919.1">
    <property type="nucleotide sequence ID" value="NZ_BAAAQE010000094.1"/>
</dbReference>
<gene>
    <name evidence="3" type="ORF">Aco03nite_052990</name>
</gene>
<accession>A0ABQ3XEP2</accession>